<reference evidence="2 3" key="1">
    <citation type="submission" date="2020-07" db="EMBL/GenBank/DDBJ databases">
        <title>The complete genome of Paracoccus pantotrophus ACCC 10489.</title>
        <authorList>
            <person name="Si Y."/>
        </authorList>
    </citation>
    <scope>NUCLEOTIDE SEQUENCE [LARGE SCALE GENOMIC DNA]</scope>
    <source>
        <strain evidence="2 3">ACCC10489</strain>
    </source>
</reference>
<protein>
    <submittedName>
        <fullName evidence="2">Uncharacterized protein</fullName>
    </submittedName>
</protein>
<sequence>MTRSAANRDADRMARAKKVRGEEHWQPAKASPVGLLVLDGEKFETRWGAIKAARNILRKDRT</sequence>
<accession>A0A7H9BS92</accession>
<dbReference type="AlphaFoldDB" id="A0A7H9BS92"/>
<proteinExistence type="predicted"/>
<evidence type="ECO:0000256" key="1">
    <source>
        <dbReference type="SAM" id="MobiDB-lite"/>
    </source>
</evidence>
<name>A0A7H9BS92_PARPN</name>
<dbReference type="EMBL" id="CP058689">
    <property type="protein sequence ID" value="QLH13588.1"/>
    <property type="molecule type" value="Genomic_DNA"/>
</dbReference>
<dbReference type="RefSeq" id="WP_028711080.1">
    <property type="nucleotide sequence ID" value="NZ_CP058689.1"/>
</dbReference>
<evidence type="ECO:0000313" key="3">
    <source>
        <dbReference type="Proteomes" id="UP000509322"/>
    </source>
</evidence>
<organism evidence="2 3">
    <name type="scientific">Paracoccus pantotrophus</name>
    <name type="common">Thiosphaera pantotropha</name>
    <dbReference type="NCBI Taxonomy" id="82367"/>
    <lineage>
        <taxon>Bacteria</taxon>
        <taxon>Pseudomonadati</taxon>
        <taxon>Pseudomonadota</taxon>
        <taxon>Alphaproteobacteria</taxon>
        <taxon>Rhodobacterales</taxon>
        <taxon>Paracoccaceae</taxon>
        <taxon>Paracoccus</taxon>
    </lineage>
</organism>
<evidence type="ECO:0000313" key="2">
    <source>
        <dbReference type="EMBL" id="QLH13588.1"/>
    </source>
</evidence>
<feature type="region of interest" description="Disordered" evidence="1">
    <location>
        <begin position="1"/>
        <end position="27"/>
    </location>
</feature>
<feature type="compositionally biased region" description="Basic and acidic residues" evidence="1">
    <location>
        <begin position="1"/>
        <end position="26"/>
    </location>
</feature>
<dbReference type="Proteomes" id="UP000509322">
    <property type="component" value="Chromosome 1"/>
</dbReference>
<gene>
    <name evidence="2" type="ORF">HYQ43_04730</name>
</gene>